<comment type="caution">
    <text evidence="5">The sequence shown here is derived from an EMBL/GenBank/DDBJ whole genome shotgun (WGS) entry which is preliminary data.</text>
</comment>
<evidence type="ECO:0000256" key="1">
    <source>
        <dbReference type="ARBA" id="ARBA00022723"/>
    </source>
</evidence>
<evidence type="ECO:0000313" key="6">
    <source>
        <dbReference type="Proteomes" id="UP001347796"/>
    </source>
</evidence>
<dbReference type="EMBL" id="JAZGQO010000003">
    <property type="protein sequence ID" value="KAK6188608.1"/>
    <property type="molecule type" value="Genomic_DNA"/>
</dbReference>
<gene>
    <name evidence="5" type="ORF">SNE40_004750</name>
</gene>
<feature type="domain" description="FLYWCH-type" evidence="4">
    <location>
        <begin position="10"/>
        <end position="66"/>
    </location>
</feature>
<proteinExistence type="predicted"/>
<accession>A0AAN8K3N2</accession>
<dbReference type="Pfam" id="PF04500">
    <property type="entry name" value="FLYWCH"/>
    <property type="match status" value="1"/>
</dbReference>
<evidence type="ECO:0000256" key="2">
    <source>
        <dbReference type="ARBA" id="ARBA00022771"/>
    </source>
</evidence>
<evidence type="ECO:0000256" key="3">
    <source>
        <dbReference type="ARBA" id="ARBA00022833"/>
    </source>
</evidence>
<keyword evidence="6" id="KW-1185">Reference proteome</keyword>
<keyword evidence="2" id="KW-0863">Zinc-finger</keyword>
<reference evidence="5 6" key="1">
    <citation type="submission" date="2024-01" db="EMBL/GenBank/DDBJ databases">
        <title>The genome of the rayed Mediterranean limpet Patella caerulea (Linnaeus, 1758).</title>
        <authorList>
            <person name="Anh-Thu Weber A."/>
            <person name="Halstead-Nussloch G."/>
        </authorList>
    </citation>
    <scope>NUCLEOTIDE SEQUENCE [LARGE SCALE GENOMIC DNA]</scope>
    <source>
        <strain evidence="5">AATW-2023a</strain>
        <tissue evidence="5">Whole specimen</tissue>
    </source>
</reference>
<evidence type="ECO:0000313" key="5">
    <source>
        <dbReference type="EMBL" id="KAK6188608.1"/>
    </source>
</evidence>
<dbReference type="SUPFAM" id="SSF118290">
    <property type="entry name" value="WRKY DNA-binding domain"/>
    <property type="match status" value="1"/>
</dbReference>
<name>A0AAN8K3N2_PATCE</name>
<evidence type="ECO:0000259" key="4">
    <source>
        <dbReference type="Pfam" id="PF04500"/>
    </source>
</evidence>
<dbReference type="InterPro" id="IPR036576">
    <property type="entry name" value="WRKY_dom_sf"/>
</dbReference>
<dbReference type="InterPro" id="IPR007588">
    <property type="entry name" value="Znf_FLYWCH"/>
</dbReference>
<sequence>MANVQVNIQYIPNAQGGENLVHEEYKFRVKNRKAERVYWRCCIKGCPATLNTHQGFTTKYSRNHNHVANPHKVAVDKFLVAMKTKVQEETKAVCAIYQEEISALRSDRDSGEMIREIPTFYSCCASLYRARAKILPALPQTRNDIQLPDSYTKTTSGDDFLLHAAADTRKSLPSRQIIKC</sequence>
<dbReference type="GO" id="GO:0043565">
    <property type="term" value="F:sequence-specific DNA binding"/>
    <property type="evidence" value="ECO:0007669"/>
    <property type="project" value="InterPro"/>
</dbReference>
<dbReference type="GO" id="GO:0008270">
    <property type="term" value="F:zinc ion binding"/>
    <property type="evidence" value="ECO:0007669"/>
    <property type="project" value="UniProtKB-KW"/>
</dbReference>
<organism evidence="5 6">
    <name type="scientific">Patella caerulea</name>
    <name type="common">Rayed Mediterranean limpet</name>
    <dbReference type="NCBI Taxonomy" id="87958"/>
    <lineage>
        <taxon>Eukaryota</taxon>
        <taxon>Metazoa</taxon>
        <taxon>Spiralia</taxon>
        <taxon>Lophotrochozoa</taxon>
        <taxon>Mollusca</taxon>
        <taxon>Gastropoda</taxon>
        <taxon>Patellogastropoda</taxon>
        <taxon>Patelloidea</taxon>
        <taxon>Patellidae</taxon>
        <taxon>Patella</taxon>
    </lineage>
</organism>
<protein>
    <recommendedName>
        <fullName evidence="4">FLYWCH-type domain-containing protein</fullName>
    </recommendedName>
</protein>
<dbReference type="AlphaFoldDB" id="A0AAN8K3N2"/>
<keyword evidence="1" id="KW-0479">Metal-binding</keyword>
<dbReference type="Proteomes" id="UP001347796">
    <property type="component" value="Unassembled WGS sequence"/>
</dbReference>
<dbReference type="Gene3D" id="2.20.25.240">
    <property type="match status" value="1"/>
</dbReference>
<dbReference type="GO" id="GO:0003700">
    <property type="term" value="F:DNA-binding transcription factor activity"/>
    <property type="evidence" value="ECO:0007669"/>
    <property type="project" value="InterPro"/>
</dbReference>
<keyword evidence="3" id="KW-0862">Zinc</keyword>